<dbReference type="EMBL" id="CABFNS010000833">
    <property type="protein sequence ID" value="VUC31652.1"/>
    <property type="molecule type" value="Genomic_DNA"/>
</dbReference>
<organism evidence="1 2">
    <name type="scientific">Bionectria ochroleuca</name>
    <name type="common">Gliocladium roseum</name>
    <dbReference type="NCBI Taxonomy" id="29856"/>
    <lineage>
        <taxon>Eukaryota</taxon>
        <taxon>Fungi</taxon>
        <taxon>Dikarya</taxon>
        <taxon>Ascomycota</taxon>
        <taxon>Pezizomycotina</taxon>
        <taxon>Sordariomycetes</taxon>
        <taxon>Hypocreomycetidae</taxon>
        <taxon>Hypocreales</taxon>
        <taxon>Bionectriaceae</taxon>
        <taxon>Clonostachys</taxon>
    </lineage>
</organism>
<keyword evidence="2" id="KW-1185">Reference proteome</keyword>
<accession>A0ABY6UK59</accession>
<protein>
    <recommendedName>
        <fullName evidence="3">F-box domain-containing protein</fullName>
    </recommendedName>
</protein>
<dbReference type="Proteomes" id="UP000766486">
    <property type="component" value="Unassembled WGS sequence"/>
</dbReference>
<evidence type="ECO:0000313" key="1">
    <source>
        <dbReference type="EMBL" id="VUC31652.1"/>
    </source>
</evidence>
<sequence length="603" mass="68372">MSGTLGLLPAELVQHIYDFLEPAFHFAFAITNKFIFHQSGYILELHSRAHSQYHAASDLSPRDLHVREFEVWGTRKEWKEWRSWQVGVDGQVSFAQDELPVLLPLTDNQSEDLAVPGLEAFRDFFRADILKGDDGFFKANIIFSLPRLRVLKFVESERSQSTLAWISLMASECSRLGTQPWPPGLLALEEVFVHVPVKFEEEIDGCFAPAVDLAGLLLLPRIRSVYYRNLGIQDDDDDESFPSDSTVQTLMLDRMRRSNNHEFRSRKAICRAPSGLESFVIRETNVSEYGDHALYTIDEFPRIFSHSSSRATLRQFLSYDPENMQGSATHVFEPAYINTMSDLRVLNLCIGDMQLEALFALGDESVRDRPATSCEICLLDVQDLGYTCPGGIDCEYPDGDRTPNRIANAIPIEEANQAEALQMQSRNQEHLVNHDGLVHQFLIGLPNSLEVLLIYSEEENSEYFYRGYYEENETIDDAVVAMLESERYTNLEAIYLDRIERCVKEPRNVVSFQKAIAAGKKHNVYIYTVANPVHPPGESRFPAMPDRHDLKTGPFGPRDPDWVVDPYTGSWTAPGCGGCGLCDDCLECYTAEAWEAYKNRADA</sequence>
<reference evidence="1 2" key="1">
    <citation type="submission" date="2019-06" db="EMBL/GenBank/DDBJ databases">
        <authorList>
            <person name="Broberg M."/>
        </authorList>
    </citation>
    <scope>NUCLEOTIDE SEQUENCE [LARGE SCALE GENOMIC DNA]</scope>
</reference>
<comment type="caution">
    <text evidence="1">The sequence shown here is derived from an EMBL/GenBank/DDBJ whole genome shotgun (WGS) entry which is preliminary data.</text>
</comment>
<evidence type="ECO:0000313" key="2">
    <source>
        <dbReference type="Proteomes" id="UP000766486"/>
    </source>
</evidence>
<proteinExistence type="predicted"/>
<name>A0ABY6UK59_BIOOC</name>
<gene>
    <name evidence="1" type="ORF">CLO192961_LOCUS305649</name>
</gene>
<evidence type="ECO:0008006" key="3">
    <source>
        <dbReference type="Google" id="ProtNLM"/>
    </source>
</evidence>